<gene>
    <name evidence="2" type="ORF">Mgra_00002963</name>
</gene>
<accession>A0A8S9ZVG5</accession>
<name>A0A8S9ZVG5_9BILA</name>
<protein>
    <submittedName>
        <fullName evidence="2">Uncharacterized protein</fullName>
    </submittedName>
</protein>
<proteinExistence type="predicted"/>
<dbReference type="Proteomes" id="UP000605970">
    <property type="component" value="Unassembled WGS sequence"/>
</dbReference>
<evidence type="ECO:0000256" key="1">
    <source>
        <dbReference type="SAM" id="MobiDB-lite"/>
    </source>
</evidence>
<dbReference type="EMBL" id="JABEBT010000018">
    <property type="protein sequence ID" value="KAF7637703.1"/>
    <property type="molecule type" value="Genomic_DNA"/>
</dbReference>
<comment type="caution">
    <text evidence="2">The sequence shown here is derived from an EMBL/GenBank/DDBJ whole genome shotgun (WGS) entry which is preliminary data.</text>
</comment>
<evidence type="ECO:0000313" key="2">
    <source>
        <dbReference type="EMBL" id="KAF7637703.1"/>
    </source>
</evidence>
<feature type="compositionally biased region" description="Basic and acidic residues" evidence="1">
    <location>
        <begin position="133"/>
        <end position="146"/>
    </location>
</feature>
<evidence type="ECO:0000313" key="3">
    <source>
        <dbReference type="Proteomes" id="UP000605970"/>
    </source>
</evidence>
<feature type="region of interest" description="Disordered" evidence="1">
    <location>
        <begin position="128"/>
        <end position="175"/>
    </location>
</feature>
<keyword evidence="3" id="KW-1185">Reference proteome</keyword>
<dbReference type="AlphaFoldDB" id="A0A8S9ZVG5"/>
<sequence length="175" mass="19789">MFPWFPLVLPQTCRRTNNSLREPARDGIFIEVHTVSAPTSIETASVTSQTPCLRINYKINTLSTKNIRLKSSQTTSLFNSNSTGICVDKRIECSSTIIKKPVDNLNAQFFWEQNNKKSDLKNVIIERQLSPNDENKQEASNDENKQSSKKVGGYTRPKTTIKIIHPPGGKSSMFW</sequence>
<reference evidence="2" key="1">
    <citation type="journal article" date="2020" name="Ecol. Evol.">
        <title>Genome structure and content of the rice root-knot nematode (Meloidogyne graminicola).</title>
        <authorList>
            <person name="Phan N.T."/>
            <person name="Danchin E.G.J."/>
            <person name="Klopp C."/>
            <person name="Perfus-Barbeoch L."/>
            <person name="Kozlowski D.K."/>
            <person name="Koutsovoulos G.D."/>
            <person name="Lopez-Roques C."/>
            <person name="Bouchez O."/>
            <person name="Zahm M."/>
            <person name="Besnard G."/>
            <person name="Bellafiore S."/>
        </authorList>
    </citation>
    <scope>NUCLEOTIDE SEQUENCE</scope>
    <source>
        <strain evidence="2">VN-18</strain>
    </source>
</reference>
<organism evidence="2 3">
    <name type="scientific">Meloidogyne graminicola</name>
    <dbReference type="NCBI Taxonomy" id="189291"/>
    <lineage>
        <taxon>Eukaryota</taxon>
        <taxon>Metazoa</taxon>
        <taxon>Ecdysozoa</taxon>
        <taxon>Nematoda</taxon>
        <taxon>Chromadorea</taxon>
        <taxon>Rhabditida</taxon>
        <taxon>Tylenchina</taxon>
        <taxon>Tylenchomorpha</taxon>
        <taxon>Tylenchoidea</taxon>
        <taxon>Meloidogynidae</taxon>
        <taxon>Meloidogyninae</taxon>
        <taxon>Meloidogyne</taxon>
    </lineage>
</organism>